<dbReference type="EMBL" id="JABANM010006228">
    <property type="protein sequence ID" value="KAF4746273.1"/>
    <property type="molecule type" value="Genomic_DNA"/>
</dbReference>
<reference evidence="2 3" key="1">
    <citation type="submission" date="2020-04" db="EMBL/GenBank/DDBJ databases">
        <title>Perkinsus olseni comparative genomics.</title>
        <authorList>
            <person name="Bogema D.R."/>
        </authorList>
    </citation>
    <scope>NUCLEOTIDE SEQUENCE [LARGE SCALE GENOMIC DNA]</scope>
    <source>
        <strain evidence="2">ATCC PRA-205</strain>
    </source>
</reference>
<proteinExistence type="predicted"/>
<gene>
    <name evidence="2" type="ORF">FOZ62_011857</name>
</gene>
<name>A0A7J6TLZ1_PEROL</name>
<evidence type="ECO:0000313" key="3">
    <source>
        <dbReference type="Proteomes" id="UP000574390"/>
    </source>
</evidence>
<dbReference type="AlphaFoldDB" id="A0A7J6TLZ1"/>
<accession>A0A7J6TLZ1</accession>
<feature type="signal peptide" evidence="1">
    <location>
        <begin position="1"/>
        <end position="32"/>
    </location>
</feature>
<organism evidence="2 3">
    <name type="scientific">Perkinsus olseni</name>
    <name type="common">Perkinsus atlanticus</name>
    <dbReference type="NCBI Taxonomy" id="32597"/>
    <lineage>
        <taxon>Eukaryota</taxon>
        <taxon>Sar</taxon>
        <taxon>Alveolata</taxon>
        <taxon>Perkinsozoa</taxon>
        <taxon>Perkinsea</taxon>
        <taxon>Perkinsida</taxon>
        <taxon>Perkinsidae</taxon>
        <taxon>Perkinsus</taxon>
    </lineage>
</organism>
<feature type="non-terminal residue" evidence="2">
    <location>
        <position position="1"/>
    </location>
</feature>
<sequence length="277" mass="30821">GFPFTFCATMISPVSTLLIAAQALVTISTAQAVGKFVHEASFFTAAYDVNEERQAMLTIVLKDWQINGQVVKFPGPNKFTSRFFPLRELGKSTYTVDSRKGGHTGDSNGLDESIRDVLVISGATDGYPLGPQDFTTIKYSTADTFTTTFGTEVLTFTREAYDLVPGDFVYKDPVAPHLDMKYHIRPDGLVGIQIECGKHRTIHEPFKLTPRHYTDSRRVRYAVEPVSRVTLDKFLRKARRVCPSKFSTPTALSQVVFATEKTIFVPFEGSTLALTKD</sequence>
<evidence type="ECO:0000313" key="2">
    <source>
        <dbReference type="EMBL" id="KAF4746273.1"/>
    </source>
</evidence>
<comment type="caution">
    <text evidence="2">The sequence shown here is derived from an EMBL/GenBank/DDBJ whole genome shotgun (WGS) entry which is preliminary data.</text>
</comment>
<evidence type="ECO:0000256" key="1">
    <source>
        <dbReference type="SAM" id="SignalP"/>
    </source>
</evidence>
<feature type="chain" id="PRO_5029847851" evidence="1">
    <location>
        <begin position="33"/>
        <end position="277"/>
    </location>
</feature>
<protein>
    <submittedName>
        <fullName evidence="2">Uncharacterized protein</fullName>
    </submittedName>
</protein>
<keyword evidence="1" id="KW-0732">Signal</keyword>
<dbReference type="Proteomes" id="UP000574390">
    <property type="component" value="Unassembled WGS sequence"/>
</dbReference>